<feature type="transmembrane region" description="Helical" evidence="2">
    <location>
        <begin position="47"/>
        <end position="70"/>
    </location>
</feature>
<accession>C0QKP2</accession>
<dbReference type="Proteomes" id="UP000000442">
    <property type="component" value="Chromosome"/>
</dbReference>
<evidence type="ECO:0000313" key="3">
    <source>
        <dbReference type="EMBL" id="ACN16132.1"/>
    </source>
</evidence>
<organism evidence="3 4">
    <name type="scientific">Desulforapulum autotrophicum (strain ATCC 43914 / DSM 3382 / VKM B-1955 / HRM2)</name>
    <name type="common">Desulfobacterium autotrophicum</name>
    <dbReference type="NCBI Taxonomy" id="177437"/>
    <lineage>
        <taxon>Bacteria</taxon>
        <taxon>Pseudomonadati</taxon>
        <taxon>Thermodesulfobacteriota</taxon>
        <taxon>Desulfobacteria</taxon>
        <taxon>Desulfobacterales</taxon>
        <taxon>Desulfobacteraceae</taxon>
        <taxon>Desulforapulum</taxon>
    </lineage>
</organism>
<protein>
    <submittedName>
        <fullName evidence="3">Uncharacterized protein</fullName>
    </submittedName>
</protein>
<name>C0QKP2_DESAH</name>
<dbReference type="KEGG" id="dat:HRM2_30490"/>
<dbReference type="HOGENOM" id="CLU_926620_0_0_7"/>
<evidence type="ECO:0000313" key="4">
    <source>
        <dbReference type="Proteomes" id="UP000000442"/>
    </source>
</evidence>
<keyword evidence="2" id="KW-0472">Membrane</keyword>
<reference evidence="3 4" key="1">
    <citation type="journal article" date="2009" name="Environ. Microbiol.">
        <title>Genome sequence of Desulfobacterium autotrophicum HRM2, a marine sulfate reducer oxidizing organic carbon completely to carbon dioxide.</title>
        <authorList>
            <person name="Strittmatter A.W."/>
            <person name="Liesegang H."/>
            <person name="Rabus R."/>
            <person name="Decker I."/>
            <person name="Amann J."/>
            <person name="Andres S."/>
            <person name="Henne A."/>
            <person name="Fricke W.F."/>
            <person name="Martinez-Arias R."/>
            <person name="Bartels D."/>
            <person name="Goesmann A."/>
            <person name="Krause L."/>
            <person name="Puehler A."/>
            <person name="Klenk H.P."/>
            <person name="Richter M."/>
            <person name="Schuler M."/>
            <person name="Gloeckner F.O."/>
            <person name="Meyerdierks A."/>
            <person name="Gottschalk G."/>
            <person name="Amann R."/>
        </authorList>
    </citation>
    <scope>NUCLEOTIDE SEQUENCE [LARGE SCALE GENOMIC DNA]</scope>
    <source>
        <strain evidence="4">ATCC 43914 / DSM 3382 / HRM2</strain>
    </source>
</reference>
<feature type="region of interest" description="Disordered" evidence="1">
    <location>
        <begin position="114"/>
        <end position="147"/>
    </location>
</feature>
<dbReference type="EMBL" id="CP001087">
    <property type="protein sequence ID" value="ACN16132.1"/>
    <property type="molecule type" value="Genomic_DNA"/>
</dbReference>
<keyword evidence="2" id="KW-0812">Transmembrane</keyword>
<evidence type="ECO:0000256" key="2">
    <source>
        <dbReference type="SAM" id="Phobius"/>
    </source>
</evidence>
<keyword evidence="2" id="KW-1133">Transmembrane helix</keyword>
<gene>
    <name evidence="3" type="ordered locus">HRM2_30490</name>
</gene>
<keyword evidence="4" id="KW-1185">Reference proteome</keyword>
<proteinExistence type="predicted"/>
<dbReference type="OrthoDB" id="5420446at2"/>
<dbReference type="RefSeq" id="WP_015904894.1">
    <property type="nucleotide sequence ID" value="NC_012108.1"/>
</dbReference>
<dbReference type="eggNOG" id="ENOG5032M64">
    <property type="taxonomic scope" value="Bacteria"/>
</dbReference>
<feature type="compositionally biased region" description="Basic and acidic residues" evidence="1">
    <location>
        <begin position="116"/>
        <end position="129"/>
    </location>
</feature>
<feature type="compositionally biased region" description="Polar residues" evidence="1">
    <location>
        <begin position="133"/>
        <end position="147"/>
    </location>
</feature>
<sequence length="274" mass="30020">MINPSKKIEQELKPHSRLVPVRKKNKAAFYLIDDSGKVDPVPWVRRLLVVLVCLTLGLTATTASLVWYFIAGQGSRTDLVQQLHVQELTIQGLANDKEILMARLVLSGNAADLDSGADREAAPSEKKSIEPQLKSTHGPSKLDQTTQIPPGASIAIEDIRVSNDGKNGDLLVRFNIKNISSDLDAVAGYVFVALKPGTSIDSNWLVLPSVGIDKGKPTLYKKGRYFSIAHFKPINFRVKSTLSPDAFNSATVFVYDDQGDLIFMQDIMLAETEG</sequence>
<dbReference type="AlphaFoldDB" id="C0QKP2"/>
<dbReference type="STRING" id="177437.HRM2_30490"/>
<evidence type="ECO:0000256" key="1">
    <source>
        <dbReference type="SAM" id="MobiDB-lite"/>
    </source>
</evidence>